<dbReference type="AlphaFoldDB" id="A0A451ALJ1"/>
<organism evidence="1">
    <name type="scientific">Candidatus Kentrum sp. UNK</name>
    <dbReference type="NCBI Taxonomy" id="2126344"/>
    <lineage>
        <taxon>Bacteria</taxon>
        <taxon>Pseudomonadati</taxon>
        <taxon>Pseudomonadota</taxon>
        <taxon>Gammaproteobacteria</taxon>
        <taxon>Candidatus Kentrum</taxon>
    </lineage>
</organism>
<gene>
    <name evidence="1" type="ORF">BECKUNK1418G_GA0071005_11151</name>
    <name evidence="2" type="ORF">BECKUNK1418H_GA0071006_11091</name>
</gene>
<proteinExistence type="predicted"/>
<sequence length="68" mass="7561">MRFAYPPYAGTFFICWGDKTLNMIVSLRFLPYLSLVGRISPEGVTRQGSTADTGIVSGYAQLNPTYSY</sequence>
<evidence type="ECO:0000313" key="1">
    <source>
        <dbReference type="EMBL" id="VFK66900.1"/>
    </source>
</evidence>
<reference evidence="1" key="1">
    <citation type="submission" date="2019-02" db="EMBL/GenBank/DDBJ databases">
        <authorList>
            <person name="Gruber-Vodicka R. H."/>
            <person name="Seah K. B. B."/>
        </authorList>
    </citation>
    <scope>NUCLEOTIDE SEQUENCE</scope>
    <source>
        <strain evidence="2">BECK_BY19</strain>
        <strain evidence="1">BECK_BY8</strain>
    </source>
</reference>
<evidence type="ECO:0000313" key="2">
    <source>
        <dbReference type="EMBL" id="VFK72338.1"/>
    </source>
</evidence>
<accession>A0A451ALJ1</accession>
<name>A0A451ALJ1_9GAMM</name>
<protein>
    <submittedName>
        <fullName evidence="1">Uncharacterized protein</fullName>
    </submittedName>
</protein>
<dbReference type="EMBL" id="CAADFZ010000115">
    <property type="protein sequence ID" value="VFK66900.1"/>
    <property type="molecule type" value="Genomic_DNA"/>
</dbReference>
<dbReference type="EMBL" id="CAADGD010000109">
    <property type="protein sequence ID" value="VFK72338.1"/>
    <property type="molecule type" value="Genomic_DNA"/>
</dbReference>